<gene>
    <name evidence="2" type="ORF">ABID21_001891</name>
</gene>
<keyword evidence="1" id="KW-0472">Membrane</keyword>
<keyword evidence="3" id="KW-1185">Reference proteome</keyword>
<dbReference type="Proteomes" id="UP001549031">
    <property type="component" value="Unassembled WGS sequence"/>
</dbReference>
<name>A0ABV2H5T6_9HYPH</name>
<proteinExistence type="predicted"/>
<accession>A0ABV2H5T6</accession>
<feature type="transmembrane region" description="Helical" evidence="1">
    <location>
        <begin position="6"/>
        <end position="22"/>
    </location>
</feature>
<evidence type="ECO:0000256" key="1">
    <source>
        <dbReference type="SAM" id="Phobius"/>
    </source>
</evidence>
<protein>
    <submittedName>
        <fullName evidence="2">Uncharacterized protein</fullName>
    </submittedName>
</protein>
<evidence type="ECO:0000313" key="3">
    <source>
        <dbReference type="Proteomes" id="UP001549031"/>
    </source>
</evidence>
<comment type="caution">
    <text evidence="2">The sequence shown here is derived from an EMBL/GenBank/DDBJ whole genome shotgun (WGS) entry which is preliminary data.</text>
</comment>
<keyword evidence="1" id="KW-1133">Transmembrane helix</keyword>
<reference evidence="2 3" key="1">
    <citation type="submission" date="2024-06" db="EMBL/GenBank/DDBJ databases">
        <title>Genomic Encyclopedia of Type Strains, Phase IV (KMG-IV): sequencing the most valuable type-strain genomes for metagenomic binning, comparative biology and taxonomic classification.</title>
        <authorList>
            <person name="Goeker M."/>
        </authorList>
    </citation>
    <scope>NUCLEOTIDE SEQUENCE [LARGE SCALE GENOMIC DNA]</scope>
    <source>
        <strain evidence="2 3">DSM 105042</strain>
    </source>
</reference>
<dbReference type="EMBL" id="JBEPLJ010000006">
    <property type="protein sequence ID" value="MET3585782.1"/>
    <property type="molecule type" value="Genomic_DNA"/>
</dbReference>
<organism evidence="2 3">
    <name type="scientific">Pseudorhizobium tarimense</name>
    <dbReference type="NCBI Taxonomy" id="1079109"/>
    <lineage>
        <taxon>Bacteria</taxon>
        <taxon>Pseudomonadati</taxon>
        <taxon>Pseudomonadota</taxon>
        <taxon>Alphaproteobacteria</taxon>
        <taxon>Hyphomicrobiales</taxon>
        <taxon>Rhizobiaceae</taxon>
        <taxon>Rhizobium/Agrobacterium group</taxon>
        <taxon>Pseudorhizobium</taxon>
    </lineage>
</organism>
<sequence>MVTFFAVAGWIVLTLPVGMWVGRKLKKLRTESTARLILADGRACLSPRSSSSGGG</sequence>
<keyword evidence="1" id="KW-0812">Transmembrane</keyword>
<evidence type="ECO:0000313" key="2">
    <source>
        <dbReference type="EMBL" id="MET3585782.1"/>
    </source>
</evidence>